<name>A0ABQ7QG78_PLUXY</name>
<protein>
    <recommendedName>
        <fullName evidence="4">Secreted protein</fullName>
    </recommendedName>
</protein>
<reference evidence="2 3" key="1">
    <citation type="submission" date="2021-06" db="EMBL/GenBank/DDBJ databases">
        <title>A haploid diamondback moth (Plutella xylostella L.) genome assembly resolves 31 chromosomes and identifies a diamide resistance mutation.</title>
        <authorList>
            <person name="Ward C.M."/>
            <person name="Perry K.D."/>
            <person name="Baker G."/>
            <person name="Powis K."/>
            <person name="Heckel D.G."/>
            <person name="Baxter S.W."/>
        </authorList>
    </citation>
    <scope>NUCLEOTIDE SEQUENCE [LARGE SCALE GENOMIC DNA]</scope>
    <source>
        <strain evidence="2 3">LV</strain>
        <tissue evidence="2">Single pupa</tissue>
    </source>
</reference>
<accession>A0ABQ7QG78</accession>
<keyword evidence="1" id="KW-0732">Signal</keyword>
<gene>
    <name evidence="2" type="ORF">JYU34_011152</name>
</gene>
<comment type="caution">
    <text evidence="2">The sequence shown here is derived from an EMBL/GenBank/DDBJ whole genome shotgun (WGS) entry which is preliminary data.</text>
</comment>
<dbReference type="Proteomes" id="UP000823941">
    <property type="component" value="Chromosome 15"/>
</dbReference>
<feature type="signal peptide" evidence="1">
    <location>
        <begin position="1"/>
        <end position="26"/>
    </location>
</feature>
<evidence type="ECO:0008006" key="4">
    <source>
        <dbReference type="Google" id="ProtNLM"/>
    </source>
</evidence>
<keyword evidence="3" id="KW-1185">Reference proteome</keyword>
<proteinExistence type="predicted"/>
<dbReference type="EMBL" id="JAHIBW010000015">
    <property type="protein sequence ID" value="KAG7304214.1"/>
    <property type="molecule type" value="Genomic_DNA"/>
</dbReference>
<feature type="chain" id="PRO_5047519981" description="Secreted protein" evidence="1">
    <location>
        <begin position="27"/>
        <end position="106"/>
    </location>
</feature>
<evidence type="ECO:0000256" key="1">
    <source>
        <dbReference type="SAM" id="SignalP"/>
    </source>
</evidence>
<evidence type="ECO:0000313" key="2">
    <source>
        <dbReference type="EMBL" id="KAG7304214.1"/>
    </source>
</evidence>
<evidence type="ECO:0000313" key="3">
    <source>
        <dbReference type="Proteomes" id="UP000823941"/>
    </source>
</evidence>
<sequence length="106" mass="12253">MLQNLNCLFWLKILLLVSVFFTLTGSAVRQPAHLPRYDASCRGVCADLPPGDAAPVCMMLSRFKNAYHMFVNLCHARRTMCFDHIFLHTVHISRCREAHIYYRPIV</sequence>
<organism evidence="2 3">
    <name type="scientific">Plutella xylostella</name>
    <name type="common">Diamondback moth</name>
    <name type="synonym">Plutella maculipennis</name>
    <dbReference type="NCBI Taxonomy" id="51655"/>
    <lineage>
        <taxon>Eukaryota</taxon>
        <taxon>Metazoa</taxon>
        <taxon>Ecdysozoa</taxon>
        <taxon>Arthropoda</taxon>
        <taxon>Hexapoda</taxon>
        <taxon>Insecta</taxon>
        <taxon>Pterygota</taxon>
        <taxon>Neoptera</taxon>
        <taxon>Endopterygota</taxon>
        <taxon>Lepidoptera</taxon>
        <taxon>Glossata</taxon>
        <taxon>Ditrysia</taxon>
        <taxon>Yponomeutoidea</taxon>
        <taxon>Plutellidae</taxon>
        <taxon>Plutella</taxon>
    </lineage>
</organism>